<sequence length="125" mass="14236">MTTQLQIIENKIEVLSYTDWITSVNLNVGSHATLIGHSLLGNYNVAKGVKDGRVVGIVIYQIVGDVCFIYFVHCVGNVVEFDDEFFRMCMLVGVKRVQTTTTITENTFCRLTQMRKLYSVYEKEL</sequence>
<reference evidence="1" key="1">
    <citation type="submission" date="2020-03" db="EMBL/GenBank/DDBJ databases">
        <title>The deep terrestrial virosphere.</title>
        <authorList>
            <person name="Holmfeldt K."/>
            <person name="Nilsson E."/>
            <person name="Simone D."/>
            <person name="Lopez-Fernandez M."/>
            <person name="Wu X."/>
            <person name="de Brujin I."/>
            <person name="Lundin D."/>
            <person name="Andersson A."/>
            <person name="Bertilsson S."/>
            <person name="Dopson M."/>
        </authorList>
    </citation>
    <scope>NUCLEOTIDE SEQUENCE</scope>
    <source>
        <strain evidence="2">MM415A01464</strain>
        <strain evidence="1">MM415B00464</strain>
    </source>
</reference>
<dbReference type="EMBL" id="MT141527">
    <property type="protein sequence ID" value="QJA64812.1"/>
    <property type="molecule type" value="Genomic_DNA"/>
</dbReference>
<gene>
    <name evidence="2" type="ORF">MM415A01464_0006</name>
    <name evidence="1" type="ORF">MM415B00464_0011</name>
</gene>
<evidence type="ECO:0000313" key="1">
    <source>
        <dbReference type="EMBL" id="QJA64812.1"/>
    </source>
</evidence>
<dbReference type="EMBL" id="MT142238">
    <property type="protein sequence ID" value="QJA76693.1"/>
    <property type="molecule type" value="Genomic_DNA"/>
</dbReference>
<dbReference type="AlphaFoldDB" id="A0A6M3J7D7"/>
<name>A0A6M3J7D7_9ZZZZ</name>
<accession>A0A6M3J7D7</accession>
<evidence type="ECO:0000313" key="2">
    <source>
        <dbReference type="EMBL" id="QJA76693.1"/>
    </source>
</evidence>
<protein>
    <submittedName>
        <fullName evidence="1">Uncharacterized protein</fullName>
    </submittedName>
</protein>
<proteinExistence type="predicted"/>
<organism evidence="1">
    <name type="scientific">viral metagenome</name>
    <dbReference type="NCBI Taxonomy" id="1070528"/>
    <lineage>
        <taxon>unclassified sequences</taxon>
        <taxon>metagenomes</taxon>
        <taxon>organismal metagenomes</taxon>
    </lineage>
</organism>